<dbReference type="CDD" id="cd06550">
    <property type="entry name" value="TM_ABC_iron-siderophores_like"/>
    <property type="match status" value="1"/>
</dbReference>
<evidence type="ECO:0000256" key="2">
    <source>
        <dbReference type="ARBA" id="ARBA00007935"/>
    </source>
</evidence>
<dbReference type="PANTHER" id="PTHR30472">
    <property type="entry name" value="FERRIC ENTEROBACTIN TRANSPORT SYSTEM PERMEASE PROTEIN"/>
    <property type="match status" value="1"/>
</dbReference>
<protein>
    <submittedName>
        <fullName evidence="9">Fe(3+)-citrate import system permease protein YfmE</fullName>
    </submittedName>
</protein>
<dbReference type="InterPro" id="IPR037294">
    <property type="entry name" value="ABC_BtuC-like"/>
</dbReference>
<feature type="transmembrane region" description="Helical" evidence="8">
    <location>
        <begin position="160"/>
        <end position="181"/>
    </location>
</feature>
<evidence type="ECO:0000256" key="5">
    <source>
        <dbReference type="ARBA" id="ARBA00022692"/>
    </source>
</evidence>
<name>A0A8J2YPH3_9BACL</name>
<evidence type="ECO:0000256" key="6">
    <source>
        <dbReference type="ARBA" id="ARBA00022989"/>
    </source>
</evidence>
<feature type="transmembrane region" description="Helical" evidence="8">
    <location>
        <begin position="289"/>
        <end position="306"/>
    </location>
</feature>
<keyword evidence="5 8" id="KW-0812">Transmembrane</keyword>
<evidence type="ECO:0000313" key="9">
    <source>
        <dbReference type="EMBL" id="GGE56494.1"/>
    </source>
</evidence>
<evidence type="ECO:0000256" key="1">
    <source>
        <dbReference type="ARBA" id="ARBA00004651"/>
    </source>
</evidence>
<gene>
    <name evidence="9" type="primary">yfmE</name>
    <name evidence="9" type="ORF">GCM10011391_39240</name>
</gene>
<dbReference type="EMBL" id="BMIR01000035">
    <property type="protein sequence ID" value="GGE56494.1"/>
    <property type="molecule type" value="Genomic_DNA"/>
</dbReference>
<feature type="transmembrane region" description="Helical" evidence="8">
    <location>
        <begin position="250"/>
        <end position="277"/>
    </location>
</feature>
<proteinExistence type="inferred from homology"/>
<comment type="subcellular location">
    <subcellularLocation>
        <location evidence="1">Cell membrane</location>
        <topology evidence="1">Multi-pass membrane protein</topology>
    </subcellularLocation>
</comment>
<sequence length="348" mass="37032">MRDETKVLLTIERDRQTRTMHALLIIALLCLITAFFAILNLGLGTVHYSPLEIIRSFFRGGNVDTYVIVMDYRFPRIALALLVGAALATSGVIAQSVLRNPLASPSTLGISGGSGLAALITSMFFSSMGPFIISLSAFAGGGLVALAIYLFAYEKGVAPIRLAIVGVAIGAFCSAGIQLLVAKSGDNVSIALMWLSGSLWGRTWEQVWQITPIILVILPIAWLLAIRLNIMRLGDSVATALGLRVEVTRFLLLTCSVLLASAAVSAVGLIGFVGLVAPHMAKKIMGSRHQFILPTAALLGALLVLVSDYLGRALIPPIEIPAGLITAAIGAPYFLYLMWRESRKGSSI</sequence>
<feature type="transmembrane region" description="Helical" evidence="8">
    <location>
        <begin position="21"/>
        <end position="43"/>
    </location>
</feature>
<organism evidence="9 10">
    <name type="scientific">Pullulanibacillus camelliae</name>
    <dbReference type="NCBI Taxonomy" id="1707096"/>
    <lineage>
        <taxon>Bacteria</taxon>
        <taxon>Bacillati</taxon>
        <taxon>Bacillota</taxon>
        <taxon>Bacilli</taxon>
        <taxon>Bacillales</taxon>
        <taxon>Sporolactobacillaceae</taxon>
        <taxon>Pullulanibacillus</taxon>
    </lineage>
</organism>
<keyword evidence="4" id="KW-1003">Cell membrane</keyword>
<dbReference type="AlphaFoldDB" id="A0A8J2YPH3"/>
<evidence type="ECO:0000256" key="4">
    <source>
        <dbReference type="ARBA" id="ARBA00022475"/>
    </source>
</evidence>
<dbReference type="GO" id="GO:0022857">
    <property type="term" value="F:transmembrane transporter activity"/>
    <property type="evidence" value="ECO:0007669"/>
    <property type="project" value="InterPro"/>
</dbReference>
<evidence type="ECO:0000256" key="7">
    <source>
        <dbReference type="ARBA" id="ARBA00023136"/>
    </source>
</evidence>
<dbReference type="PANTHER" id="PTHR30472:SF25">
    <property type="entry name" value="ABC TRANSPORTER PERMEASE PROTEIN MJ0876-RELATED"/>
    <property type="match status" value="1"/>
</dbReference>
<dbReference type="SUPFAM" id="SSF81345">
    <property type="entry name" value="ABC transporter involved in vitamin B12 uptake, BtuC"/>
    <property type="match status" value="1"/>
</dbReference>
<keyword evidence="3" id="KW-0813">Transport</keyword>
<comment type="similarity">
    <text evidence="2">Belongs to the binding-protein-dependent transport system permease family. FecCD subfamily.</text>
</comment>
<evidence type="ECO:0000313" key="10">
    <source>
        <dbReference type="Proteomes" id="UP000628775"/>
    </source>
</evidence>
<dbReference type="GO" id="GO:0033214">
    <property type="term" value="P:siderophore-iron import into cell"/>
    <property type="evidence" value="ECO:0007669"/>
    <property type="project" value="TreeGrafter"/>
</dbReference>
<dbReference type="RefSeq" id="WP_229672821.1">
    <property type="nucleotide sequence ID" value="NZ_BMIR01000035.1"/>
</dbReference>
<keyword evidence="10" id="KW-1185">Reference proteome</keyword>
<evidence type="ECO:0000256" key="3">
    <source>
        <dbReference type="ARBA" id="ARBA00022448"/>
    </source>
</evidence>
<keyword evidence="7 8" id="KW-0472">Membrane</keyword>
<feature type="transmembrane region" description="Helical" evidence="8">
    <location>
        <begin position="210"/>
        <end position="230"/>
    </location>
</feature>
<accession>A0A8J2YPH3</accession>
<reference evidence="9" key="1">
    <citation type="journal article" date="2014" name="Int. J. Syst. Evol. Microbiol.">
        <title>Complete genome sequence of Corynebacterium casei LMG S-19264T (=DSM 44701T), isolated from a smear-ripened cheese.</title>
        <authorList>
            <consortium name="US DOE Joint Genome Institute (JGI-PGF)"/>
            <person name="Walter F."/>
            <person name="Albersmeier A."/>
            <person name="Kalinowski J."/>
            <person name="Ruckert C."/>
        </authorList>
    </citation>
    <scope>NUCLEOTIDE SEQUENCE</scope>
    <source>
        <strain evidence="9">CGMCC 1.15371</strain>
    </source>
</reference>
<dbReference type="Pfam" id="PF01032">
    <property type="entry name" value="FecCD"/>
    <property type="match status" value="1"/>
</dbReference>
<feature type="transmembrane region" description="Helical" evidence="8">
    <location>
        <begin position="131"/>
        <end position="153"/>
    </location>
</feature>
<dbReference type="FunFam" id="1.10.3470.10:FF:000001">
    <property type="entry name" value="Vitamin B12 ABC transporter permease BtuC"/>
    <property type="match status" value="1"/>
</dbReference>
<dbReference type="Proteomes" id="UP000628775">
    <property type="component" value="Unassembled WGS sequence"/>
</dbReference>
<keyword evidence="6 8" id="KW-1133">Transmembrane helix</keyword>
<comment type="caution">
    <text evidence="9">The sequence shown here is derived from an EMBL/GenBank/DDBJ whole genome shotgun (WGS) entry which is preliminary data.</text>
</comment>
<feature type="transmembrane region" description="Helical" evidence="8">
    <location>
        <begin position="318"/>
        <end position="339"/>
    </location>
</feature>
<feature type="transmembrane region" description="Helical" evidence="8">
    <location>
        <begin position="106"/>
        <end position="125"/>
    </location>
</feature>
<dbReference type="InterPro" id="IPR000522">
    <property type="entry name" value="ABC_transptr_permease_BtuC"/>
</dbReference>
<dbReference type="Gene3D" id="1.10.3470.10">
    <property type="entry name" value="ABC transporter involved in vitamin B12 uptake, BtuC"/>
    <property type="match status" value="1"/>
</dbReference>
<feature type="transmembrane region" description="Helical" evidence="8">
    <location>
        <begin position="74"/>
        <end position="94"/>
    </location>
</feature>
<reference evidence="9" key="2">
    <citation type="submission" date="2020-09" db="EMBL/GenBank/DDBJ databases">
        <authorList>
            <person name="Sun Q."/>
            <person name="Zhou Y."/>
        </authorList>
    </citation>
    <scope>NUCLEOTIDE SEQUENCE</scope>
    <source>
        <strain evidence="9">CGMCC 1.15371</strain>
    </source>
</reference>
<dbReference type="GO" id="GO:0005886">
    <property type="term" value="C:plasma membrane"/>
    <property type="evidence" value="ECO:0007669"/>
    <property type="project" value="UniProtKB-SubCell"/>
</dbReference>
<evidence type="ECO:0000256" key="8">
    <source>
        <dbReference type="SAM" id="Phobius"/>
    </source>
</evidence>